<evidence type="ECO:0000256" key="1">
    <source>
        <dbReference type="ARBA" id="ARBA00022801"/>
    </source>
</evidence>
<comment type="caution">
    <text evidence="4">The sequence shown here is derived from an EMBL/GenBank/DDBJ whole genome shotgun (WGS) entry which is preliminary data.</text>
</comment>
<accession>A0A5M3W553</accession>
<dbReference type="InterPro" id="IPR001932">
    <property type="entry name" value="PPM-type_phosphatase-like_dom"/>
</dbReference>
<dbReference type="PANTHER" id="PTHR43156:SF2">
    <property type="entry name" value="STAGE II SPORULATION PROTEIN E"/>
    <property type="match status" value="1"/>
</dbReference>
<dbReference type="InterPro" id="IPR052016">
    <property type="entry name" value="Bact_Sigma-Reg"/>
</dbReference>
<dbReference type="RefSeq" id="WP_155338623.1">
    <property type="nucleotide sequence ID" value="NZ_BAAABN010000060.1"/>
</dbReference>
<proteinExistence type="predicted"/>
<protein>
    <recommendedName>
        <fullName evidence="3">Response regulatory domain-containing protein</fullName>
    </recommendedName>
</protein>
<sequence length="518" mass="54951">MAERILVVDDINANRYVIGRWLEHSGYEVIEAASGQEALIAVREQLPDLVLLDVRMPDMDGFEVCERIKADPATAAVPVIHLTASAVEVRDRTQGLARGADGYLTEPVEPEVLLATVHAMLRYAGARRRAERLAGQLAALADTTLAVNSARSVPDVALAAARGGARMFGCAVSVVAADLDGTHTHTAIADSDAGGDVVRIPAAQADFGGAAHGLTVLTGPGSAWAPLLAPSARDVEVRVALARLQARPLVAVLVPADVTASEADLHVLSQLGQTVALAVEGLRSLDVERRIALTLQRSLLPRFLPEVPGIEMAARYIPATTEAEIGGDFYEVIQLGDRLLVAVGDAMGHSLHAATVMAEIRHAVRAFASEGHTLGEILRRTNRLMLDFLPRELATVVLLLVDPVGGEVLMCNAGHLPPLVVTGGRAEYTVLPGPLLGADLPRPDETMIMLPPGGALVLVTDGLVERRDLSVSDGLARLRELSATMEPDLDVFCDRLIAGLMLSDHEDDVALVVLRRTT</sequence>
<dbReference type="Gene3D" id="3.40.50.2300">
    <property type="match status" value="1"/>
</dbReference>
<keyword evidence="1" id="KW-0378">Hydrolase</keyword>
<evidence type="ECO:0000256" key="2">
    <source>
        <dbReference type="PROSITE-ProRule" id="PRU00169"/>
    </source>
</evidence>
<reference evidence="4 5" key="1">
    <citation type="submission" date="2019-10" db="EMBL/GenBank/DDBJ databases">
        <title>Whole genome shotgun sequence of Acrocarpospora corrugata NBRC 13972.</title>
        <authorList>
            <person name="Ichikawa N."/>
            <person name="Kimura A."/>
            <person name="Kitahashi Y."/>
            <person name="Komaki H."/>
            <person name="Oguchi A."/>
        </authorList>
    </citation>
    <scope>NUCLEOTIDE SEQUENCE [LARGE SCALE GENOMIC DNA]</scope>
    <source>
        <strain evidence="4 5">NBRC 13972</strain>
    </source>
</reference>
<dbReference type="OrthoDB" id="7943561at2"/>
<feature type="modified residue" description="4-aspartylphosphate" evidence="2">
    <location>
        <position position="53"/>
    </location>
</feature>
<evidence type="ECO:0000259" key="3">
    <source>
        <dbReference type="PROSITE" id="PS50110"/>
    </source>
</evidence>
<feature type="domain" description="Response regulatory" evidence="3">
    <location>
        <begin position="4"/>
        <end position="121"/>
    </location>
</feature>
<dbReference type="InterPro" id="IPR036457">
    <property type="entry name" value="PPM-type-like_dom_sf"/>
</dbReference>
<keyword evidence="2" id="KW-0597">Phosphoprotein</keyword>
<dbReference type="SMART" id="SM00448">
    <property type="entry name" value="REC"/>
    <property type="match status" value="1"/>
</dbReference>
<dbReference type="InterPro" id="IPR001789">
    <property type="entry name" value="Sig_transdc_resp-reg_receiver"/>
</dbReference>
<evidence type="ECO:0000313" key="5">
    <source>
        <dbReference type="Proteomes" id="UP000334990"/>
    </source>
</evidence>
<dbReference type="SUPFAM" id="SSF81606">
    <property type="entry name" value="PP2C-like"/>
    <property type="match status" value="1"/>
</dbReference>
<name>A0A5M3W553_9ACTN</name>
<dbReference type="Gene3D" id="3.60.40.10">
    <property type="entry name" value="PPM-type phosphatase domain"/>
    <property type="match status" value="1"/>
</dbReference>
<dbReference type="SUPFAM" id="SSF52172">
    <property type="entry name" value="CheY-like"/>
    <property type="match status" value="1"/>
</dbReference>
<organism evidence="4 5">
    <name type="scientific">Acrocarpospora corrugata</name>
    <dbReference type="NCBI Taxonomy" id="35763"/>
    <lineage>
        <taxon>Bacteria</taxon>
        <taxon>Bacillati</taxon>
        <taxon>Actinomycetota</taxon>
        <taxon>Actinomycetes</taxon>
        <taxon>Streptosporangiales</taxon>
        <taxon>Streptosporangiaceae</taxon>
        <taxon>Acrocarpospora</taxon>
    </lineage>
</organism>
<dbReference type="GO" id="GO:0000160">
    <property type="term" value="P:phosphorelay signal transduction system"/>
    <property type="evidence" value="ECO:0007669"/>
    <property type="project" value="InterPro"/>
</dbReference>
<dbReference type="InterPro" id="IPR011006">
    <property type="entry name" value="CheY-like_superfamily"/>
</dbReference>
<dbReference type="AlphaFoldDB" id="A0A5M3W553"/>
<dbReference type="PROSITE" id="PS50110">
    <property type="entry name" value="RESPONSE_REGULATORY"/>
    <property type="match status" value="1"/>
</dbReference>
<dbReference type="EMBL" id="BLAD01000058">
    <property type="protein sequence ID" value="GES02393.1"/>
    <property type="molecule type" value="Genomic_DNA"/>
</dbReference>
<dbReference type="Pfam" id="PF07228">
    <property type="entry name" value="SpoIIE"/>
    <property type="match status" value="1"/>
</dbReference>
<evidence type="ECO:0000313" key="4">
    <source>
        <dbReference type="EMBL" id="GES02393.1"/>
    </source>
</evidence>
<gene>
    <name evidence="4" type="ORF">Acor_44590</name>
</gene>
<keyword evidence="5" id="KW-1185">Reference proteome</keyword>
<dbReference type="GO" id="GO:0016791">
    <property type="term" value="F:phosphatase activity"/>
    <property type="evidence" value="ECO:0007669"/>
    <property type="project" value="TreeGrafter"/>
</dbReference>
<dbReference type="Proteomes" id="UP000334990">
    <property type="component" value="Unassembled WGS sequence"/>
</dbReference>
<dbReference type="Pfam" id="PF00072">
    <property type="entry name" value="Response_reg"/>
    <property type="match status" value="1"/>
</dbReference>
<dbReference type="SMART" id="SM00331">
    <property type="entry name" value="PP2C_SIG"/>
    <property type="match status" value="1"/>
</dbReference>
<dbReference type="PANTHER" id="PTHR43156">
    <property type="entry name" value="STAGE II SPORULATION PROTEIN E-RELATED"/>
    <property type="match status" value="1"/>
</dbReference>